<dbReference type="FunFam" id="2.40.70.10:FF:000004">
    <property type="entry name" value="Pepsin A"/>
    <property type="match status" value="1"/>
</dbReference>
<evidence type="ECO:0000259" key="10">
    <source>
        <dbReference type="PROSITE" id="PS51767"/>
    </source>
</evidence>
<keyword evidence="4" id="KW-0732">Signal</keyword>
<dbReference type="PROSITE" id="PS00141">
    <property type="entry name" value="ASP_PROTEASE"/>
    <property type="match status" value="2"/>
</dbReference>
<dbReference type="SUPFAM" id="SSF50630">
    <property type="entry name" value="Acid proteases"/>
    <property type="match status" value="1"/>
</dbReference>
<dbReference type="GO" id="GO:0005576">
    <property type="term" value="C:extracellular region"/>
    <property type="evidence" value="ECO:0007669"/>
    <property type="project" value="UniProtKB-SubCell"/>
</dbReference>
<evidence type="ECO:0000256" key="5">
    <source>
        <dbReference type="ARBA" id="ARBA00023157"/>
    </source>
</evidence>
<dbReference type="Gene3D" id="6.10.140.60">
    <property type="match status" value="1"/>
</dbReference>
<dbReference type="Pfam" id="PF00026">
    <property type="entry name" value="Asp"/>
    <property type="match status" value="1"/>
</dbReference>
<keyword evidence="9" id="KW-1133">Transmembrane helix</keyword>
<dbReference type="InterPro" id="IPR001461">
    <property type="entry name" value="Aspartic_peptidase_A1"/>
</dbReference>
<dbReference type="AlphaFoldDB" id="L8HUY5"/>
<dbReference type="InterPro" id="IPR001969">
    <property type="entry name" value="Aspartic_peptidase_AS"/>
</dbReference>
<evidence type="ECO:0000256" key="3">
    <source>
        <dbReference type="ARBA" id="ARBA00022525"/>
    </source>
</evidence>
<keyword evidence="8" id="KW-0378">Hydrolase</keyword>
<evidence type="ECO:0000256" key="1">
    <source>
        <dbReference type="ARBA" id="ARBA00004239"/>
    </source>
</evidence>
<evidence type="ECO:0000256" key="6">
    <source>
        <dbReference type="PIRSR" id="PIRSR601461-1"/>
    </source>
</evidence>
<keyword evidence="8" id="KW-0645">Protease</keyword>
<feature type="transmembrane region" description="Helical" evidence="9">
    <location>
        <begin position="24"/>
        <end position="42"/>
    </location>
</feature>
<evidence type="ECO:0000256" key="9">
    <source>
        <dbReference type="SAM" id="Phobius"/>
    </source>
</evidence>
<feature type="non-terminal residue" evidence="11">
    <location>
        <position position="1"/>
    </location>
</feature>
<dbReference type="InterPro" id="IPR012848">
    <property type="entry name" value="Aspartic_peptidase_N"/>
</dbReference>
<proteinExistence type="inferred from homology"/>
<protein>
    <submittedName>
        <fullName evidence="11">Pregnancy-associated glycoprotein 2</fullName>
    </submittedName>
</protein>
<dbReference type="PROSITE" id="PS51767">
    <property type="entry name" value="PEPTIDASE_A1"/>
    <property type="match status" value="1"/>
</dbReference>
<keyword evidence="9" id="KW-0472">Membrane</keyword>
<comment type="similarity">
    <text evidence="2 8">Belongs to the peptidase A1 family.</text>
</comment>
<evidence type="ECO:0000256" key="2">
    <source>
        <dbReference type="ARBA" id="ARBA00007447"/>
    </source>
</evidence>
<evidence type="ECO:0000256" key="8">
    <source>
        <dbReference type="RuleBase" id="RU000454"/>
    </source>
</evidence>
<keyword evidence="9" id="KW-0812">Transmembrane</keyword>
<dbReference type="GO" id="GO:0006508">
    <property type="term" value="P:proteolysis"/>
    <property type="evidence" value="ECO:0007669"/>
    <property type="project" value="UniProtKB-KW"/>
</dbReference>
<evidence type="ECO:0000313" key="12">
    <source>
        <dbReference type="Proteomes" id="UP000011080"/>
    </source>
</evidence>
<dbReference type="InterPro" id="IPR021109">
    <property type="entry name" value="Peptidase_aspartic_dom_sf"/>
</dbReference>
<sequence>LVTTACQGTKASLSTWSQERSMKWLVLLGLVALSECIVILPLKKMKTLRETLREKNLLNNFLEEQAYRLSKNDSKITIHPLRNYLDTAYVGNITIGTPPQEFRVVFDTGSANLWVPCITCTSPACYTHKTFNPQNSSSFREVGSPITIFYGSGIIQGFLGSDTVRIGNLVSPEQSFGLSLEEYGFDSLPFDGILGLAFPPMGIEDTIPIFDNLWSHGAFSEPVFAFYLNTNKPEGSVVMFGGVDHRYYKGELNWIPVSQTSHWQISMNNISMNGTVTACSCGCEALLDTGTSLIYGPTKLVTNIHKLMNARLENSEYVVSCDAVKTLPPVIFNINGIDYPLRPQAYIIKIQNNCRSVFQGGTENSSLNTWILGDIFLRQYFSVFDRKNRRIGLAPAV</sequence>
<evidence type="ECO:0000256" key="7">
    <source>
        <dbReference type="PIRSR" id="PIRSR601461-2"/>
    </source>
</evidence>
<keyword evidence="8" id="KW-0064">Aspartyl protease</keyword>
<feature type="domain" description="Peptidase A1" evidence="10">
    <location>
        <begin position="89"/>
        <end position="394"/>
    </location>
</feature>
<accession>L8HUY5</accession>
<evidence type="ECO:0000313" key="11">
    <source>
        <dbReference type="EMBL" id="ELR47149.1"/>
    </source>
</evidence>
<feature type="active site" evidence="6">
    <location>
        <position position="288"/>
    </location>
</feature>
<keyword evidence="5 7" id="KW-1015">Disulfide bond</keyword>
<comment type="subcellular location">
    <subcellularLocation>
        <location evidence="1">Secreted</location>
        <location evidence="1">Extracellular space</location>
    </subcellularLocation>
</comment>
<dbReference type="Gene3D" id="2.40.70.10">
    <property type="entry name" value="Acid Proteases"/>
    <property type="match status" value="2"/>
</dbReference>
<dbReference type="Pfam" id="PF07966">
    <property type="entry name" value="A1_Propeptide"/>
    <property type="match status" value="1"/>
</dbReference>
<reference evidence="11 12" key="1">
    <citation type="journal article" date="2012" name="Nat. Genet.">
        <title>The yak genome and adaptation to life at high altitude.</title>
        <authorList>
            <person name="Qiu Q."/>
            <person name="Zhang G."/>
            <person name="Ma T."/>
            <person name="Qian W."/>
            <person name="Wang J."/>
            <person name="Ye Z."/>
            <person name="Cao C."/>
            <person name="Hu Q."/>
            <person name="Kim J."/>
            <person name="Larkin D.M."/>
            <person name="Auvil L."/>
            <person name="Capitanu B."/>
            <person name="Ma J."/>
            <person name="Lewin H.A."/>
            <person name="Qian X."/>
            <person name="Lang Y."/>
            <person name="Zhou R."/>
            <person name="Wang L."/>
            <person name="Wang K."/>
            <person name="Xia J."/>
            <person name="Liao S."/>
            <person name="Pan S."/>
            <person name="Lu X."/>
            <person name="Hou H."/>
            <person name="Wang Y."/>
            <person name="Zang X."/>
            <person name="Yin Y."/>
            <person name="Ma H."/>
            <person name="Zhang J."/>
            <person name="Wang Z."/>
            <person name="Zhang Y."/>
            <person name="Zhang D."/>
            <person name="Yonezawa T."/>
            <person name="Hasegawa M."/>
            <person name="Zhong Y."/>
            <person name="Liu W."/>
            <person name="Zhang Y."/>
            <person name="Huang Z."/>
            <person name="Zhang S."/>
            <person name="Long R."/>
            <person name="Yang H."/>
            <person name="Wang J."/>
            <person name="Lenstra J.A."/>
            <person name="Cooper D.N."/>
            <person name="Wu Y."/>
            <person name="Wang J."/>
            <person name="Shi P."/>
            <person name="Wang J."/>
            <person name="Liu J."/>
        </authorList>
    </citation>
    <scope>NUCLEOTIDE SEQUENCE [LARGE SCALE GENOMIC DNA]</scope>
    <source>
        <strain evidence="12">yakQH1</strain>
    </source>
</reference>
<feature type="disulfide bond" evidence="7">
    <location>
        <begin position="321"/>
        <end position="354"/>
    </location>
</feature>
<feature type="disulfide bond" evidence="7">
    <location>
        <begin position="120"/>
        <end position="125"/>
    </location>
</feature>
<feature type="active site" evidence="6">
    <location>
        <position position="107"/>
    </location>
</feature>
<dbReference type="EMBL" id="JH883179">
    <property type="protein sequence ID" value="ELR47149.1"/>
    <property type="molecule type" value="Genomic_DNA"/>
</dbReference>
<dbReference type="PANTHER" id="PTHR47966:SF49">
    <property type="entry name" value="PEPSIN A-5"/>
    <property type="match status" value="1"/>
</dbReference>
<dbReference type="PRINTS" id="PR00792">
    <property type="entry name" value="PEPSIN"/>
</dbReference>
<evidence type="ECO:0000256" key="4">
    <source>
        <dbReference type="ARBA" id="ARBA00022729"/>
    </source>
</evidence>
<dbReference type="STRING" id="72004.ENSBMUP00000022848"/>
<organism evidence="11 12">
    <name type="scientific">Bos mutus</name>
    <name type="common">wild yak</name>
    <dbReference type="NCBI Taxonomy" id="72004"/>
    <lineage>
        <taxon>Eukaryota</taxon>
        <taxon>Metazoa</taxon>
        <taxon>Chordata</taxon>
        <taxon>Craniata</taxon>
        <taxon>Vertebrata</taxon>
        <taxon>Euteleostomi</taxon>
        <taxon>Mammalia</taxon>
        <taxon>Eutheria</taxon>
        <taxon>Laurasiatheria</taxon>
        <taxon>Artiodactyla</taxon>
        <taxon>Ruminantia</taxon>
        <taxon>Pecora</taxon>
        <taxon>Bovidae</taxon>
        <taxon>Bovinae</taxon>
        <taxon>Bos</taxon>
    </lineage>
</organism>
<feature type="disulfide bond" evidence="7">
    <location>
        <begin position="279"/>
        <end position="283"/>
    </location>
</feature>
<dbReference type="MEROPS" id="A01.089"/>
<dbReference type="PANTHER" id="PTHR47966">
    <property type="entry name" value="BETA-SITE APP-CLEAVING ENZYME, ISOFORM A-RELATED"/>
    <property type="match status" value="1"/>
</dbReference>
<gene>
    <name evidence="11" type="ORF">M91_20188</name>
</gene>
<name>L8HUY5_9CETA</name>
<dbReference type="GO" id="GO:0004190">
    <property type="term" value="F:aspartic-type endopeptidase activity"/>
    <property type="evidence" value="ECO:0007669"/>
    <property type="project" value="UniProtKB-KW"/>
</dbReference>
<dbReference type="InterPro" id="IPR033121">
    <property type="entry name" value="PEPTIDASE_A1"/>
</dbReference>
<dbReference type="FunFam" id="2.40.70.10:FF:000006">
    <property type="entry name" value="Cathepsin E"/>
    <property type="match status" value="1"/>
</dbReference>
<dbReference type="Proteomes" id="UP000011080">
    <property type="component" value="Unassembled WGS sequence"/>
</dbReference>
<keyword evidence="3" id="KW-0964">Secreted</keyword>